<reference evidence="3" key="1">
    <citation type="journal article" date="2023" name="Commun. Biol.">
        <title>Genome analysis of Parmales, the sister group of diatoms, reveals the evolutionary specialization of diatoms from phago-mixotrophs to photoautotrophs.</title>
        <authorList>
            <person name="Ban H."/>
            <person name="Sato S."/>
            <person name="Yoshikawa S."/>
            <person name="Yamada K."/>
            <person name="Nakamura Y."/>
            <person name="Ichinomiya M."/>
            <person name="Sato N."/>
            <person name="Blanc-Mathieu R."/>
            <person name="Endo H."/>
            <person name="Kuwata A."/>
            <person name="Ogata H."/>
        </authorList>
    </citation>
    <scope>NUCLEOTIDE SEQUENCE [LARGE SCALE GENOMIC DNA]</scope>
</reference>
<proteinExistence type="predicted"/>
<evidence type="ECO:0000313" key="2">
    <source>
        <dbReference type="EMBL" id="GMI46535.1"/>
    </source>
</evidence>
<name>A0A9W7GJR3_9STRA</name>
<evidence type="ECO:0000256" key="1">
    <source>
        <dbReference type="SAM" id="MobiDB-lite"/>
    </source>
</evidence>
<gene>
    <name evidence="2" type="ORF">TrCOL_g5744</name>
</gene>
<dbReference type="Proteomes" id="UP001165065">
    <property type="component" value="Unassembled WGS sequence"/>
</dbReference>
<accession>A0A9W7GJR3</accession>
<keyword evidence="3" id="KW-1185">Reference proteome</keyword>
<dbReference type="OrthoDB" id="198662at2759"/>
<evidence type="ECO:0000313" key="3">
    <source>
        <dbReference type="Proteomes" id="UP001165065"/>
    </source>
</evidence>
<sequence>MLPYQIPKPFSKSLPSFSKGSFSKGESASFTNTPSMYFDDVSSPNQVFTGADAEIIEGLKDWTRTNLLSPLHSPDPEEGGEVFDDMQYYTIGSKTPEGILSSFFGILKELGPIKPNTATFIALTSSIEYDVFSSIDQTIDITLPLLPSVNALSSMTVTHYHPQFKNAPRLLYVGRHSPVPVFVVVGKGKDTEVFDEGITVTDQEKEEKEREDARGESPPGSTGKLPTSTPTLIQRKTTLEHLYNRAASSSTSDILSGSSRLRNSLVRSVESEEYVELIQEWVKQVQLNAKKAGSGNNPNSAKTGNGNANPLTYLEKVDKWTVTESAEGAEVWSEVWGIVNDLESLRSSESGEGGVKKYKGQNMWLESLTPKKATYLTTVFITPKFFTFNAAAYKNFAVTLSSSMKRVGGEGFLVVFHPEYVGGEKEERRAPFPMVAVCREVKDN</sequence>
<dbReference type="AlphaFoldDB" id="A0A9W7GJR3"/>
<comment type="caution">
    <text evidence="2">The sequence shown here is derived from an EMBL/GenBank/DDBJ whole genome shotgun (WGS) entry which is preliminary data.</text>
</comment>
<protein>
    <submittedName>
        <fullName evidence="2">Uncharacterized protein</fullName>
    </submittedName>
</protein>
<organism evidence="2 3">
    <name type="scientific">Triparma columacea</name>
    <dbReference type="NCBI Taxonomy" id="722753"/>
    <lineage>
        <taxon>Eukaryota</taxon>
        <taxon>Sar</taxon>
        <taxon>Stramenopiles</taxon>
        <taxon>Ochrophyta</taxon>
        <taxon>Bolidophyceae</taxon>
        <taxon>Parmales</taxon>
        <taxon>Triparmaceae</taxon>
        <taxon>Triparma</taxon>
    </lineage>
</organism>
<feature type="compositionally biased region" description="Basic and acidic residues" evidence="1">
    <location>
        <begin position="202"/>
        <end position="215"/>
    </location>
</feature>
<feature type="region of interest" description="Disordered" evidence="1">
    <location>
        <begin position="197"/>
        <end position="231"/>
    </location>
</feature>
<dbReference type="EMBL" id="BRYA01000303">
    <property type="protein sequence ID" value="GMI46535.1"/>
    <property type="molecule type" value="Genomic_DNA"/>
</dbReference>